<dbReference type="OrthoDB" id="6123at2759"/>
<accession>A0A9W9ID50</accession>
<dbReference type="Proteomes" id="UP001149163">
    <property type="component" value="Unassembled WGS sequence"/>
</dbReference>
<dbReference type="PANTHER" id="PTHR30383:SF31">
    <property type="entry name" value="SGNH HYDROLASE-TYPE ESTERASE DOMAIN-CONTAINING PROTEIN-RELATED"/>
    <property type="match status" value="1"/>
</dbReference>
<keyword evidence="5" id="KW-1185">Reference proteome</keyword>
<dbReference type="Pfam" id="PF13472">
    <property type="entry name" value="Lipase_GDSL_2"/>
    <property type="match status" value="1"/>
</dbReference>
<comment type="caution">
    <text evidence="4">The sequence shown here is derived from an EMBL/GenBank/DDBJ whole genome shotgun (WGS) entry which is preliminary data.</text>
</comment>
<feature type="region of interest" description="Disordered" evidence="1">
    <location>
        <begin position="276"/>
        <end position="301"/>
    </location>
</feature>
<dbReference type="SUPFAM" id="SSF52266">
    <property type="entry name" value="SGNH hydrolase"/>
    <property type="match status" value="1"/>
</dbReference>
<feature type="signal peptide" evidence="2">
    <location>
        <begin position="1"/>
        <end position="27"/>
    </location>
</feature>
<name>A0A9W9ID50_9EURO</name>
<reference evidence="4" key="2">
    <citation type="journal article" date="2023" name="IMA Fungus">
        <title>Comparative genomic study of the Penicillium genus elucidates a diverse pangenome and 15 lateral gene transfer events.</title>
        <authorList>
            <person name="Petersen C."/>
            <person name="Sorensen T."/>
            <person name="Nielsen M.R."/>
            <person name="Sondergaard T.E."/>
            <person name="Sorensen J.L."/>
            <person name="Fitzpatrick D.A."/>
            <person name="Frisvad J.C."/>
            <person name="Nielsen K.L."/>
        </authorList>
    </citation>
    <scope>NUCLEOTIDE SEQUENCE</scope>
    <source>
        <strain evidence="4">IBT 26290</strain>
    </source>
</reference>
<dbReference type="InterPro" id="IPR051532">
    <property type="entry name" value="Ester_Hydrolysis_Enzymes"/>
</dbReference>
<evidence type="ECO:0000313" key="5">
    <source>
        <dbReference type="Proteomes" id="UP001149163"/>
    </source>
</evidence>
<dbReference type="AlphaFoldDB" id="A0A9W9ID50"/>
<feature type="chain" id="PRO_5040993852" evidence="2">
    <location>
        <begin position="28"/>
        <end position="328"/>
    </location>
</feature>
<dbReference type="PANTHER" id="PTHR30383">
    <property type="entry name" value="THIOESTERASE 1/PROTEASE 1/LYSOPHOSPHOLIPASE L1"/>
    <property type="match status" value="1"/>
</dbReference>
<reference evidence="4" key="1">
    <citation type="submission" date="2022-11" db="EMBL/GenBank/DDBJ databases">
        <authorList>
            <person name="Petersen C."/>
        </authorList>
    </citation>
    <scope>NUCLEOTIDE SEQUENCE</scope>
    <source>
        <strain evidence="4">IBT 26290</strain>
    </source>
</reference>
<dbReference type="CDD" id="cd01833">
    <property type="entry name" value="XynB_like"/>
    <property type="match status" value="1"/>
</dbReference>
<evidence type="ECO:0000259" key="3">
    <source>
        <dbReference type="Pfam" id="PF13472"/>
    </source>
</evidence>
<dbReference type="RefSeq" id="XP_056546997.1">
    <property type="nucleotide sequence ID" value="XM_056683391.1"/>
</dbReference>
<dbReference type="Gene3D" id="3.40.50.1110">
    <property type="entry name" value="SGNH hydrolase"/>
    <property type="match status" value="1"/>
</dbReference>
<dbReference type="EMBL" id="JAPQKN010000001">
    <property type="protein sequence ID" value="KAJ5175389.1"/>
    <property type="molecule type" value="Genomic_DNA"/>
</dbReference>
<dbReference type="GO" id="GO:0004622">
    <property type="term" value="F:phosphatidylcholine lysophospholipase activity"/>
    <property type="evidence" value="ECO:0007669"/>
    <property type="project" value="TreeGrafter"/>
</dbReference>
<keyword evidence="2" id="KW-0732">Signal</keyword>
<dbReference type="InterPro" id="IPR036514">
    <property type="entry name" value="SGNH_hydro_sf"/>
</dbReference>
<dbReference type="GeneID" id="81422567"/>
<evidence type="ECO:0000313" key="4">
    <source>
        <dbReference type="EMBL" id="KAJ5175389.1"/>
    </source>
</evidence>
<evidence type="ECO:0000256" key="2">
    <source>
        <dbReference type="SAM" id="SignalP"/>
    </source>
</evidence>
<sequence length="328" mass="36364">MWHSTPMHWVVQFCLVWLAFPRTFVTAEPFPIDAVSRSTGPRPEIKSVSTLQTRDNGTFLLRILPLGASITLGYQSTDHNGYRKVLRQQLRYAGWQVEMIGSLRNGTMHDNHHEGHFGARIDQLENKTEAAISQQPNLILINLGTNDAVQNYHVGTAGMRMDQLISKLYDSIPGTTIILSTLLPNTKQPHLVEEINDQYRDLAALRRASKDRLVLADMSDFIKLSELVDGTHPDDDGYRSMAAVWWAAIQEAQSEGFLQKAADTGVNGTISKSVEKELDDSTSDPDLPDYTAPAQPEVGGGLGRNGTRVIQIIAFQALLMGVGLPMWT</sequence>
<feature type="compositionally biased region" description="Acidic residues" evidence="1">
    <location>
        <begin position="277"/>
        <end position="287"/>
    </location>
</feature>
<dbReference type="InterPro" id="IPR013830">
    <property type="entry name" value="SGNH_hydro"/>
</dbReference>
<protein>
    <submittedName>
        <fullName evidence="4">CAZyme family CE3</fullName>
    </submittedName>
</protein>
<proteinExistence type="predicted"/>
<organism evidence="4 5">
    <name type="scientific">Penicillium canariense</name>
    <dbReference type="NCBI Taxonomy" id="189055"/>
    <lineage>
        <taxon>Eukaryota</taxon>
        <taxon>Fungi</taxon>
        <taxon>Dikarya</taxon>
        <taxon>Ascomycota</taxon>
        <taxon>Pezizomycotina</taxon>
        <taxon>Eurotiomycetes</taxon>
        <taxon>Eurotiomycetidae</taxon>
        <taxon>Eurotiales</taxon>
        <taxon>Aspergillaceae</taxon>
        <taxon>Penicillium</taxon>
    </lineage>
</organism>
<gene>
    <name evidence="4" type="ORF">N7482_001266</name>
</gene>
<evidence type="ECO:0000256" key="1">
    <source>
        <dbReference type="SAM" id="MobiDB-lite"/>
    </source>
</evidence>
<feature type="domain" description="SGNH hydrolase-type esterase" evidence="3">
    <location>
        <begin position="66"/>
        <end position="239"/>
    </location>
</feature>